<dbReference type="GO" id="GO:0042910">
    <property type="term" value="F:xenobiotic transmembrane transporter activity"/>
    <property type="evidence" value="ECO:0007669"/>
    <property type="project" value="InterPro"/>
</dbReference>
<feature type="region of interest" description="Disordered" evidence="7">
    <location>
        <begin position="1"/>
        <end position="67"/>
    </location>
</feature>
<dbReference type="InterPro" id="IPR002528">
    <property type="entry name" value="MATE_fam"/>
</dbReference>
<feature type="transmembrane region" description="Helical" evidence="6">
    <location>
        <begin position="206"/>
        <end position="228"/>
    </location>
</feature>
<feature type="transmembrane region" description="Helical" evidence="6">
    <location>
        <begin position="420"/>
        <end position="443"/>
    </location>
</feature>
<dbReference type="CDD" id="cd13136">
    <property type="entry name" value="MATE_DinF_like"/>
    <property type="match status" value="1"/>
</dbReference>
<dbReference type="EMBL" id="GEVM01006250">
    <property type="protein sequence ID" value="JAU99688.1"/>
    <property type="molecule type" value="Transcribed_RNA"/>
</dbReference>
<evidence type="ECO:0000256" key="5">
    <source>
        <dbReference type="ARBA" id="ARBA00023136"/>
    </source>
</evidence>
<keyword evidence="5 6" id="KW-0472">Membrane</keyword>
<dbReference type="GO" id="GO:0016020">
    <property type="term" value="C:membrane"/>
    <property type="evidence" value="ECO:0007669"/>
    <property type="project" value="UniProtKB-SubCell"/>
</dbReference>
<dbReference type="InterPro" id="IPR044644">
    <property type="entry name" value="DinF-like"/>
</dbReference>
<proteinExistence type="inferred from homology"/>
<feature type="transmembrane region" description="Helical" evidence="6">
    <location>
        <begin position="519"/>
        <end position="541"/>
    </location>
</feature>
<name>A0A1J3K5Y4_NOCCA</name>
<accession>A0A1J3K5Y4</accession>
<dbReference type="Pfam" id="PF01554">
    <property type="entry name" value="MatE"/>
    <property type="match status" value="2"/>
</dbReference>
<feature type="transmembrane region" description="Helical" evidence="6">
    <location>
        <begin position="463"/>
        <end position="480"/>
    </location>
</feature>
<sequence>MESTARLVSGKQVSVSLTDTNSKRNRNRMGKVKRQASFLTMLGSGSGTNPKNHALHHSHSHSHSVSPFKLTRRINADCGAVRDDSTASLDKLPGTAKSRPVPVDLKRQLVMLSLPAIAGQAIDPLTQLMETAYIGRLGSVELGSAAVSMSIFNTISKLFNIPLLSVATSFVAEDLAAQDLASEDSHGDIPSQGLVERKQLSSVSTALVLAIGIGFFEAVALSLASGPFLRLMGVHPMSEMFIPARQFLLLRALGAPAYVVSLALQGIFRGFKDTKTPVYCLGIGNFLAVFLFPLFIYQFKMGVAGAAISSVISQYTVAILMLMLLNKRVILLPPKLGSLKFGDYLKSGGFVLGRTLSVLMTMTVATSMAARQGAFAMAAHQICMQVWLAVSMLTDALASSGQALIASCASKRDFDGVKEVTTFVLKIGVGTGIALAIVLGMSFDSIAGLFSKDPEVLRIVRKGVLFVAATQPITAQAFIFDGLHYGMSDFRYAAWSMMVVGGISSAFMLYAQAGLGISGVWIGLSMFMGLRMLAGFARLMWRKGPWWFMHSSHKRLA</sequence>
<dbReference type="AlphaFoldDB" id="A0A1J3K5Y4"/>
<comment type="subcellular location">
    <subcellularLocation>
        <location evidence="1">Membrane</location>
        <topology evidence="1">Multi-pass membrane protein</topology>
    </subcellularLocation>
</comment>
<feature type="compositionally biased region" description="Basic residues" evidence="7">
    <location>
        <begin position="23"/>
        <end position="34"/>
    </location>
</feature>
<evidence type="ECO:0000256" key="7">
    <source>
        <dbReference type="SAM" id="MobiDB-lite"/>
    </source>
</evidence>
<reference evidence="8" key="1">
    <citation type="submission" date="2016-07" db="EMBL/GenBank/DDBJ databases">
        <title>De novo transcriptome assembly of four accessions of the metal hyperaccumulator plant Noccaea caerulescens.</title>
        <authorList>
            <person name="Blande D."/>
            <person name="Halimaa P."/>
            <person name="Tervahauta A.I."/>
            <person name="Aarts M.G."/>
            <person name="Karenlampi S.O."/>
        </authorList>
    </citation>
    <scope>NUCLEOTIDE SEQUENCE</scope>
</reference>
<dbReference type="NCBIfam" id="TIGR00797">
    <property type="entry name" value="matE"/>
    <property type="match status" value="1"/>
</dbReference>
<dbReference type="GO" id="GO:0015297">
    <property type="term" value="F:antiporter activity"/>
    <property type="evidence" value="ECO:0007669"/>
    <property type="project" value="InterPro"/>
</dbReference>
<comment type="caution">
    <text evidence="6">Lacks conserved residue(s) required for the propagation of feature annotation.</text>
</comment>
<gene>
    <name evidence="8" type="ORF">MP_TR22314_c1_g1_i1_g.64672</name>
</gene>
<feature type="transmembrane region" description="Helical" evidence="6">
    <location>
        <begin position="248"/>
        <end position="271"/>
    </location>
</feature>
<organism evidence="8">
    <name type="scientific">Noccaea caerulescens</name>
    <name type="common">Alpine penny-cress</name>
    <name type="synonym">Thlaspi caerulescens</name>
    <dbReference type="NCBI Taxonomy" id="107243"/>
    <lineage>
        <taxon>Eukaryota</taxon>
        <taxon>Viridiplantae</taxon>
        <taxon>Streptophyta</taxon>
        <taxon>Embryophyta</taxon>
        <taxon>Tracheophyta</taxon>
        <taxon>Spermatophyta</taxon>
        <taxon>Magnoliopsida</taxon>
        <taxon>eudicotyledons</taxon>
        <taxon>Gunneridae</taxon>
        <taxon>Pentapetalae</taxon>
        <taxon>rosids</taxon>
        <taxon>malvids</taxon>
        <taxon>Brassicales</taxon>
        <taxon>Brassicaceae</taxon>
        <taxon>Coluteocarpeae</taxon>
        <taxon>Noccaea</taxon>
    </lineage>
</organism>
<evidence type="ECO:0000256" key="1">
    <source>
        <dbReference type="ARBA" id="ARBA00004141"/>
    </source>
</evidence>
<keyword evidence="4 6" id="KW-1133">Transmembrane helix</keyword>
<feature type="transmembrane region" description="Helical" evidence="6">
    <location>
        <begin position="278"/>
        <end position="297"/>
    </location>
</feature>
<comment type="similarity">
    <text evidence="2 6">Belongs to the multi antimicrobial extrusion (MATE) (TC 2.A.66.1) family.</text>
</comment>
<evidence type="ECO:0000256" key="4">
    <source>
        <dbReference type="ARBA" id="ARBA00022989"/>
    </source>
</evidence>
<feature type="transmembrane region" description="Helical" evidence="6">
    <location>
        <begin position="492"/>
        <end position="513"/>
    </location>
</feature>
<evidence type="ECO:0000256" key="6">
    <source>
        <dbReference type="RuleBase" id="RU004914"/>
    </source>
</evidence>
<dbReference type="GO" id="GO:0009507">
    <property type="term" value="C:chloroplast"/>
    <property type="evidence" value="ECO:0007669"/>
    <property type="project" value="TreeGrafter"/>
</dbReference>
<keyword evidence="3 6" id="KW-0812">Transmembrane</keyword>
<feature type="compositionally biased region" description="Polar residues" evidence="7">
    <location>
        <begin position="11"/>
        <end position="20"/>
    </location>
</feature>
<evidence type="ECO:0000256" key="2">
    <source>
        <dbReference type="ARBA" id="ARBA00010199"/>
    </source>
</evidence>
<protein>
    <recommendedName>
        <fullName evidence="6">Protein DETOXIFICATION</fullName>
    </recommendedName>
    <alternativeName>
        <fullName evidence="6">Multidrug and toxic compound extrusion protein</fullName>
    </alternativeName>
</protein>
<feature type="compositionally biased region" description="Basic residues" evidence="7">
    <location>
        <begin position="53"/>
        <end position="62"/>
    </location>
</feature>
<feature type="transmembrane region" description="Helical" evidence="6">
    <location>
        <begin position="303"/>
        <end position="325"/>
    </location>
</feature>
<evidence type="ECO:0000313" key="8">
    <source>
        <dbReference type="EMBL" id="JAU99688.1"/>
    </source>
</evidence>
<dbReference type="PANTHER" id="PTHR42893">
    <property type="entry name" value="PROTEIN DETOXIFICATION 44, CHLOROPLASTIC-RELATED"/>
    <property type="match status" value="1"/>
</dbReference>
<dbReference type="PANTHER" id="PTHR42893:SF45">
    <property type="entry name" value="PROTEIN DETOXIFICATION 45, CHLOROPLASTIC"/>
    <property type="match status" value="1"/>
</dbReference>
<evidence type="ECO:0000256" key="3">
    <source>
        <dbReference type="ARBA" id="ARBA00022692"/>
    </source>
</evidence>